<protein>
    <recommendedName>
        <fullName evidence="3">histidine kinase</fullName>
        <ecNumber evidence="3">2.7.13.3</ecNumber>
    </recommendedName>
</protein>
<comment type="catalytic activity">
    <reaction evidence="1">
        <text>ATP + protein L-histidine = ADP + protein N-phospho-L-histidine.</text>
        <dbReference type="EC" id="2.7.13.3"/>
    </reaction>
</comment>
<dbReference type="Proteomes" id="UP000293562">
    <property type="component" value="Unassembled WGS sequence"/>
</dbReference>
<evidence type="ECO:0000256" key="7">
    <source>
        <dbReference type="ARBA" id="ARBA00022741"/>
    </source>
</evidence>
<dbReference type="InterPro" id="IPR013656">
    <property type="entry name" value="PAS_4"/>
</dbReference>
<feature type="domain" description="PAC" evidence="15">
    <location>
        <begin position="332"/>
        <end position="391"/>
    </location>
</feature>
<comment type="subcellular location">
    <subcellularLocation>
        <location evidence="2">Membrane</location>
        <topology evidence="2">Multi-pass membrane protein</topology>
    </subcellularLocation>
</comment>
<keyword evidence="9" id="KW-0067">ATP-binding</keyword>
<dbReference type="PROSITE" id="PS50113">
    <property type="entry name" value="PAC"/>
    <property type="match status" value="1"/>
</dbReference>
<evidence type="ECO:0000256" key="4">
    <source>
        <dbReference type="ARBA" id="ARBA00022553"/>
    </source>
</evidence>
<dbReference type="GO" id="GO:0000155">
    <property type="term" value="F:phosphorelay sensor kinase activity"/>
    <property type="evidence" value="ECO:0007669"/>
    <property type="project" value="InterPro"/>
</dbReference>
<dbReference type="InterPro" id="IPR000700">
    <property type="entry name" value="PAS-assoc_C"/>
</dbReference>
<dbReference type="PROSITE" id="PS50109">
    <property type="entry name" value="HIS_KIN"/>
    <property type="match status" value="1"/>
</dbReference>
<dbReference type="EC" id="2.7.13.3" evidence="3"/>
<dbReference type="InterPro" id="IPR035965">
    <property type="entry name" value="PAS-like_dom_sf"/>
</dbReference>
<sequence length="624" mass="71804">MELKTDLYKDEKIRELEKEILELKQQLSLVESESPCKSILNEDQKLVDGIGVIDQNFNLLSFDEKSNSFRKRKEDRLSGQKCYSVFCNSNEPCEGCTILKKRTSKLAWYSLQSQLPDNQRKCKKHIIASVECSEPNAPYLVETDLFFQQLFESTGDALLILDCKGRVLKFTDKLNEMLGYSKEEFSQLTVFDIDDPSNSLTFEERVSQVQKTKGAIFETDLITKSGGLIPVESSLCPIKYHDKTVYFTSFRNIQERKETEKELHESEIRFRTLVENATDLVMRFDREHRHVFVNSASLPVLGIPPEDFIGRTHYEMEFPDDLCQFWEEEIEKVFESGIADIIDFSIEVKGREISFEWQLIPEFNEEDEIPYLLAVARDVTKRKQSEKALEEALKTKDKFFSIIAHDLKNPFGSLRALSEALQLNDDLTKEEIAEFAEIIHASACQGYDLLENLLDWSRSQRGNIKCEPEEFDLIELVESNINLLQANIHKKQINIHFTSENNKTVFADKYMVDTIIRNLLANAVKFTYMDGNIEINLLEGEKYYGLSIKDDGKGISQENQTKLFDLDNQYSSKGTAMETGTGLGLILCKEFIDCNNGDIWVESENGEGSCFSFMIPKNKSEFSY</sequence>
<dbReference type="SUPFAM" id="SSF55874">
    <property type="entry name" value="ATPase domain of HSP90 chaperone/DNA topoisomerase II/histidine kinase"/>
    <property type="match status" value="1"/>
</dbReference>
<keyword evidence="4" id="KW-0597">Phosphoprotein</keyword>
<dbReference type="SMART" id="SM00387">
    <property type="entry name" value="HATPase_c"/>
    <property type="match status" value="1"/>
</dbReference>
<evidence type="ECO:0000313" key="16">
    <source>
        <dbReference type="EMBL" id="RZT97524.1"/>
    </source>
</evidence>
<organism evidence="16 17">
    <name type="scientific">Ancylomarina subtilis</name>
    <dbReference type="NCBI Taxonomy" id="1639035"/>
    <lineage>
        <taxon>Bacteria</taxon>
        <taxon>Pseudomonadati</taxon>
        <taxon>Bacteroidota</taxon>
        <taxon>Bacteroidia</taxon>
        <taxon>Marinilabiliales</taxon>
        <taxon>Marinifilaceae</taxon>
        <taxon>Ancylomarina</taxon>
    </lineage>
</organism>
<evidence type="ECO:0000259" key="14">
    <source>
        <dbReference type="PROSITE" id="PS50112"/>
    </source>
</evidence>
<dbReference type="FunFam" id="3.30.565.10:FF:000006">
    <property type="entry name" value="Sensor histidine kinase WalK"/>
    <property type="match status" value="1"/>
</dbReference>
<feature type="domain" description="Histidine kinase" evidence="13">
    <location>
        <begin position="402"/>
        <end position="619"/>
    </location>
</feature>
<dbReference type="PANTHER" id="PTHR42878:SF7">
    <property type="entry name" value="SENSOR HISTIDINE KINASE GLRK"/>
    <property type="match status" value="1"/>
</dbReference>
<evidence type="ECO:0000256" key="5">
    <source>
        <dbReference type="ARBA" id="ARBA00022679"/>
    </source>
</evidence>
<dbReference type="RefSeq" id="WP_130307538.1">
    <property type="nucleotide sequence ID" value="NZ_SHKN01000001.1"/>
</dbReference>
<evidence type="ECO:0000256" key="9">
    <source>
        <dbReference type="ARBA" id="ARBA00022840"/>
    </source>
</evidence>
<evidence type="ECO:0000313" key="17">
    <source>
        <dbReference type="Proteomes" id="UP000293562"/>
    </source>
</evidence>
<evidence type="ECO:0000256" key="10">
    <source>
        <dbReference type="ARBA" id="ARBA00022989"/>
    </source>
</evidence>
<evidence type="ECO:0000256" key="3">
    <source>
        <dbReference type="ARBA" id="ARBA00012438"/>
    </source>
</evidence>
<dbReference type="Pfam" id="PF13426">
    <property type="entry name" value="PAS_9"/>
    <property type="match status" value="1"/>
</dbReference>
<dbReference type="InterPro" id="IPR036097">
    <property type="entry name" value="HisK_dim/P_sf"/>
</dbReference>
<dbReference type="CDD" id="cd00130">
    <property type="entry name" value="PAS"/>
    <property type="match status" value="2"/>
</dbReference>
<dbReference type="SUPFAM" id="SSF55785">
    <property type="entry name" value="PYP-like sensor domain (PAS domain)"/>
    <property type="match status" value="2"/>
</dbReference>
<reference evidence="16 17" key="1">
    <citation type="submission" date="2019-02" db="EMBL/GenBank/DDBJ databases">
        <title>Genomic Encyclopedia of Type Strains, Phase IV (KMG-IV): sequencing the most valuable type-strain genomes for metagenomic binning, comparative biology and taxonomic classification.</title>
        <authorList>
            <person name="Goeker M."/>
        </authorList>
    </citation>
    <scope>NUCLEOTIDE SEQUENCE [LARGE SCALE GENOMIC DNA]</scope>
    <source>
        <strain evidence="16 17">DSM 28825</strain>
    </source>
</reference>
<dbReference type="AlphaFoldDB" id="A0A4Q7VMV1"/>
<dbReference type="Pfam" id="PF00512">
    <property type="entry name" value="HisKA"/>
    <property type="match status" value="1"/>
</dbReference>
<dbReference type="SMART" id="SM00388">
    <property type="entry name" value="HisKA"/>
    <property type="match status" value="1"/>
</dbReference>
<dbReference type="Pfam" id="PF08448">
    <property type="entry name" value="PAS_4"/>
    <property type="match status" value="1"/>
</dbReference>
<dbReference type="CDD" id="cd00082">
    <property type="entry name" value="HisKA"/>
    <property type="match status" value="1"/>
</dbReference>
<dbReference type="OrthoDB" id="9781208at2"/>
<dbReference type="Pfam" id="PF02518">
    <property type="entry name" value="HATPase_c"/>
    <property type="match status" value="1"/>
</dbReference>
<keyword evidence="10" id="KW-1133">Transmembrane helix</keyword>
<dbReference type="InterPro" id="IPR036890">
    <property type="entry name" value="HATPase_C_sf"/>
</dbReference>
<evidence type="ECO:0000256" key="12">
    <source>
        <dbReference type="ARBA" id="ARBA00023136"/>
    </source>
</evidence>
<dbReference type="InterPro" id="IPR000014">
    <property type="entry name" value="PAS"/>
</dbReference>
<evidence type="ECO:0000256" key="2">
    <source>
        <dbReference type="ARBA" id="ARBA00004141"/>
    </source>
</evidence>
<evidence type="ECO:0000259" key="13">
    <source>
        <dbReference type="PROSITE" id="PS50109"/>
    </source>
</evidence>
<dbReference type="InterPro" id="IPR004358">
    <property type="entry name" value="Sig_transdc_His_kin-like_C"/>
</dbReference>
<dbReference type="GO" id="GO:0007234">
    <property type="term" value="P:osmosensory signaling via phosphorelay pathway"/>
    <property type="evidence" value="ECO:0007669"/>
    <property type="project" value="TreeGrafter"/>
</dbReference>
<comment type="caution">
    <text evidence="16">The sequence shown here is derived from an EMBL/GenBank/DDBJ whole genome shotgun (WGS) entry which is preliminary data.</text>
</comment>
<dbReference type="GO" id="GO:0000156">
    <property type="term" value="F:phosphorelay response regulator activity"/>
    <property type="evidence" value="ECO:0007669"/>
    <property type="project" value="TreeGrafter"/>
</dbReference>
<keyword evidence="8" id="KW-0418">Kinase</keyword>
<keyword evidence="7" id="KW-0547">Nucleotide-binding</keyword>
<dbReference type="EMBL" id="SHKN01000001">
    <property type="protein sequence ID" value="RZT97524.1"/>
    <property type="molecule type" value="Genomic_DNA"/>
</dbReference>
<evidence type="ECO:0000256" key="6">
    <source>
        <dbReference type="ARBA" id="ARBA00022692"/>
    </source>
</evidence>
<accession>A0A4Q7VMV1</accession>
<dbReference type="PANTHER" id="PTHR42878">
    <property type="entry name" value="TWO-COMPONENT HISTIDINE KINASE"/>
    <property type="match status" value="1"/>
</dbReference>
<feature type="domain" description="PAS" evidence="14">
    <location>
        <begin position="143"/>
        <end position="213"/>
    </location>
</feature>
<dbReference type="InterPro" id="IPR003594">
    <property type="entry name" value="HATPase_dom"/>
</dbReference>
<dbReference type="SMART" id="SM00091">
    <property type="entry name" value="PAS"/>
    <property type="match status" value="2"/>
</dbReference>
<keyword evidence="6" id="KW-0812">Transmembrane</keyword>
<keyword evidence="5" id="KW-0808">Transferase</keyword>
<keyword evidence="11" id="KW-0902">Two-component regulatory system</keyword>
<dbReference type="InterPro" id="IPR005467">
    <property type="entry name" value="His_kinase_dom"/>
</dbReference>
<dbReference type="Gene3D" id="3.30.450.20">
    <property type="entry name" value="PAS domain"/>
    <property type="match status" value="2"/>
</dbReference>
<dbReference type="PRINTS" id="PR00344">
    <property type="entry name" value="BCTRLSENSOR"/>
</dbReference>
<evidence type="ECO:0000259" key="15">
    <source>
        <dbReference type="PROSITE" id="PS50113"/>
    </source>
</evidence>
<dbReference type="NCBIfam" id="TIGR00229">
    <property type="entry name" value="sensory_box"/>
    <property type="match status" value="2"/>
</dbReference>
<dbReference type="GO" id="GO:0005524">
    <property type="term" value="F:ATP binding"/>
    <property type="evidence" value="ECO:0007669"/>
    <property type="project" value="UniProtKB-KW"/>
</dbReference>
<dbReference type="GO" id="GO:0016020">
    <property type="term" value="C:membrane"/>
    <property type="evidence" value="ECO:0007669"/>
    <property type="project" value="UniProtKB-SubCell"/>
</dbReference>
<evidence type="ECO:0000256" key="1">
    <source>
        <dbReference type="ARBA" id="ARBA00000085"/>
    </source>
</evidence>
<keyword evidence="12" id="KW-0472">Membrane</keyword>
<name>A0A4Q7VMV1_9BACT</name>
<evidence type="ECO:0000256" key="8">
    <source>
        <dbReference type="ARBA" id="ARBA00022777"/>
    </source>
</evidence>
<feature type="domain" description="PAS" evidence="14">
    <location>
        <begin position="266"/>
        <end position="337"/>
    </location>
</feature>
<dbReference type="PROSITE" id="PS50112">
    <property type="entry name" value="PAS"/>
    <property type="match status" value="2"/>
</dbReference>
<proteinExistence type="predicted"/>
<dbReference type="Gene3D" id="1.10.287.130">
    <property type="match status" value="1"/>
</dbReference>
<dbReference type="InterPro" id="IPR050351">
    <property type="entry name" value="BphY/WalK/GraS-like"/>
</dbReference>
<dbReference type="InterPro" id="IPR003661">
    <property type="entry name" value="HisK_dim/P_dom"/>
</dbReference>
<dbReference type="SUPFAM" id="SSF47384">
    <property type="entry name" value="Homodimeric domain of signal transducing histidine kinase"/>
    <property type="match status" value="1"/>
</dbReference>
<dbReference type="Gene3D" id="3.30.565.10">
    <property type="entry name" value="Histidine kinase-like ATPase, C-terminal domain"/>
    <property type="match status" value="1"/>
</dbReference>
<gene>
    <name evidence="16" type="ORF">EV201_2195</name>
</gene>
<keyword evidence="17" id="KW-1185">Reference proteome</keyword>
<evidence type="ECO:0000256" key="11">
    <source>
        <dbReference type="ARBA" id="ARBA00023012"/>
    </source>
</evidence>
<dbReference type="GO" id="GO:0030295">
    <property type="term" value="F:protein kinase activator activity"/>
    <property type="evidence" value="ECO:0007669"/>
    <property type="project" value="TreeGrafter"/>
</dbReference>